<evidence type="ECO:0000259" key="3">
    <source>
        <dbReference type="Pfam" id="PF00881"/>
    </source>
</evidence>
<evidence type="ECO:0000256" key="1">
    <source>
        <dbReference type="ARBA" id="ARBA00007118"/>
    </source>
</evidence>
<protein>
    <submittedName>
        <fullName evidence="4">Nitroreductase family protein</fullName>
    </submittedName>
</protein>
<dbReference type="EMBL" id="CP138858">
    <property type="protein sequence ID" value="WPJ98021.1"/>
    <property type="molecule type" value="Genomic_DNA"/>
</dbReference>
<dbReference type="PANTHER" id="PTHR43673">
    <property type="entry name" value="NAD(P)H NITROREDUCTASE YDGI-RELATED"/>
    <property type="match status" value="1"/>
</dbReference>
<evidence type="ECO:0000313" key="5">
    <source>
        <dbReference type="Proteomes" id="UP001324993"/>
    </source>
</evidence>
<evidence type="ECO:0000256" key="2">
    <source>
        <dbReference type="ARBA" id="ARBA00023002"/>
    </source>
</evidence>
<proteinExistence type="inferred from homology"/>
<accession>A0ABZ0RP74</accession>
<dbReference type="RefSeq" id="WP_319834831.1">
    <property type="nucleotide sequence ID" value="NZ_CP138858.1"/>
</dbReference>
<feature type="domain" description="Nitroreductase" evidence="3">
    <location>
        <begin position="7"/>
        <end position="176"/>
    </location>
</feature>
<reference evidence="4 5" key="1">
    <citation type="submission" date="2023-11" db="EMBL/GenBank/DDBJ databases">
        <title>Coraliomargarita sp. nov., isolated from marine algae.</title>
        <authorList>
            <person name="Lee J.K."/>
            <person name="Baek J.H."/>
            <person name="Kim J.M."/>
            <person name="Choi D.G."/>
            <person name="Jeon C.O."/>
        </authorList>
    </citation>
    <scope>NUCLEOTIDE SEQUENCE [LARGE SCALE GENOMIC DNA]</scope>
    <source>
        <strain evidence="4 5">J2-16</strain>
    </source>
</reference>
<dbReference type="Proteomes" id="UP001324993">
    <property type="component" value="Chromosome"/>
</dbReference>
<organism evidence="4 5">
    <name type="scientific">Coraliomargarita algicola</name>
    <dbReference type="NCBI Taxonomy" id="3092156"/>
    <lineage>
        <taxon>Bacteria</taxon>
        <taxon>Pseudomonadati</taxon>
        <taxon>Verrucomicrobiota</taxon>
        <taxon>Opitutia</taxon>
        <taxon>Puniceicoccales</taxon>
        <taxon>Coraliomargaritaceae</taxon>
        <taxon>Coraliomargarita</taxon>
    </lineage>
</organism>
<keyword evidence="2" id="KW-0560">Oxidoreductase</keyword>
<dbReference type="InterPro" id="IPR000415">
    <property type="entry name" value="Nitroreductase-like"/>
</dbReference>
<dbReference type="InterPro" id="IPR029479">
    <property type="entry name" value="Nitroreductase"/>
</dbReference>
<comment type="similarity">
    <text evidence="1">Belongs to the nitroreductase family.</text>
</comment>
<dbReference type="Gene3D" id="3.40.109.10">
    <property type="entry name" value="NADH Oxidase"/>
    <property type="match status" value="1"/>
</dbReference>
<dbReference type="PANTHER" id="PTHR43673:SF12">
    <property type="entry name" value="PROTEIN DRGA"/>
    <property type="match status" value="1"/>
</dbReference>
<sequence>MDTTTAIHQRRSVKHYDPNHKMSEVEIQELLELALLSPTSFNMQNWRFVVVTDPEKRAAIQAAAWNQAQVTEASITILLCADLHAHEDAGRYWVNAPEPVQEMLVPMIAPFYGSNPQLQRDEAMRSIGIAAQTLMLAAKSMGYDSCPMIGFDPIKVGEIIALPEHHVIGMMLTVGKAIKDANARGGQLPIEEVVFRDQFPA</sequence>
<keyword evidence="5" id="KW-1185">Reference proteome</keyword>
<dbReference type="CDD" id="cd02137">
    <property type="entry name" value="MhqN-like"/>
    <property type="match status" value="1"/>
</dbReference>
<dbReference type="Pfam" id="PF00881">
    <property type="entry name" value="Nitroreductase"/>
    <property type="match status" value="1"/>
</dbReference>
<dbReference type="SUPFAM" id="SSF55469">
    <property type="entry name" value="FMN-dependent nitroreductase-like"/>
    <property type="match status" value="1"/>
</dbReference>
<name>A0ABZ0RP74_9BACT</name>
<evidence type="ECO:0000313" key="4">
    <source>
        <dbReference type="EMBL" id="WPJ98021.1"/>
    </source>
</evidence>
<gene>
    <name evidence="4" type="ORF">SH580_09935</name>
</gene>